<dbReference type="GO" id="GO:0016020">
    <property type="term" value="C:membrane"/>
    <property type="evidence" value="ECO:0007669"/>
    <property type="project" value="UniProtKB-SubCell"/>
</dbReference>
<name>A0A8X7TD37_CANPA</name>
<evidence type="ECO:0000256" key="1">
    <source>
        <dbReference type="ARBA" id="ARBA00004606"/>
    </source>
</evidence>
<comment type="subcellular location">
    <subcellularLocation>
        <location evidence="1">Membrane</location>
        <topology evidence="1">Single-pass type II membrane protein</topology>
    </subcellularLocation>
</comment>
<protein>
    <submittedName>
        <fullName evidence="12">Uncharacterized protein</fullName>
    </submittedName>
</protein>
<dbReference type="Proteomes" id="UP000590412">
    <property type="component" value="Unassembled WGS sequence"/>
</dbReference>
<feature type="compositionally biased region" description="Polar residues" evidence="10">
    <location>
        <begin position="119"/>
        <end position="128"/>
    </location>
</feature>
<dbReference type="GO" id="GO:0071555">
    <property type="term" value="P:cell wall organization"/>
    <property type="evidence" value="ECO:0007669"/>
    <property type="project" value="UniProtKB-KW"/>
</dbReference>
<keyword evidence="8 11" id="KW-0472">Membrane</keyword>
<keyword evidence="4" id="KW-0808">Transferase</keyword>
<evidence type="ECO:0000256" key="7">
    <source>
        <dbReference type="ARBA" id="ARBA00022989"/>
    </source>
</evidence>
<sequence>MLGISEIGVLDTGTQIYIITAFFLSPLSIYALRKHYKGPRRKRQEWATNLITICVVILNINVWCFLIWSLKQNSQRLEKSPLHTGLFRMKFDSVEVSGFSFDVDRQQQSLFMQQGLQSNSQPDNQDNKGANGEKEKDRELFHVDGSFNCSSIQLKDKASIAATQSIDLNQESDLKHLREQLKSLSGANEAYKLCFQDNIEQSEDYILRRKWFKFCGSAVWMDLYKVYFMVNRIVYAKDGRRNNPTISILSGQVFDKNWHEIKGFKFPHSDLVFPSILPHDLDLGKKENKIVIGSEDPRISLNTYNDSNGVRFQEPVIIFNARSTEVKWARAMHVYRPFNDPHRTIRLAIKDKKRSFIEKNWAPFMDNDDVNNDQNMINFIYNFNPLRIIKCNLQSGECEKISGPRFNPIDANDNAGVLRGGTNIIPIPKEYLPLMEMTQDRKFWLGIARSHNNECGCMRELYRPHIFLISRSFTKQDSFELNYVSSMVDFNINPEPWSKSHSNKGTCVDGKSVLIPNSIAYWDIDLRDGTDYMGLTFSEADRTNKLVHLRGVLKHIHNVMHEMETENVVENTSKVDATTKEGIESKIEAIDLSNKLLGFCSTYLADEYCETAEKVFGW</sequence>
<evidence type="ECO:0000256" key="9">
    <source>
        <dbReference type="ARBA" id="ARBA00023316"/>
    </source>
</evidence>
<evidence type="ECO:0000256" key="11">
    <source>
        <dbReference type="SAM" id="Phobius"/>
    </source>
</evidence>
<dbReference type="EMBL" id="JABWAB010000001">
    <property type="protein sequence ID" value="KAF6059042.1"/>
    <property type="molecule type" value="Genomic_DNA"/>
</dbReference>
<comment type="similarity">
    <text evidence="2">Belongs to the BMT family.</text>
</comment>
<reference evidence="12" key="1">
    <citation type="submission" date="2020-03" db="EMBL/GenBank/DDBJ databases">
        <title>FDA dAtabase for Regulatory Grade micrObial Sequences (FDA-ARGOS): Supporting development and validation of Infectious Disease Dx tests.</title>
        <authorList>
            <person name="Campos J."/>
            <person name="Goldberg B."/>
            <person name="Tallon L."/>
            <person name="Sadzewicz L."/>
            <person name="Vavikolanu K."/>
            <person name="Mehta A."/>
            <person name="Aluvathingal J."/>
            <person name="Nadendla S."/>
            <person name="Nandy P."/>
            <person name="Geyer C."/>
            <person name="Yan Y."/>
            <person name="Sichtig H."/>
        </authorList>
    </citation>
    <scope>NUCLEOTIDE SEQUENCE [LARGE SCALE GENOMIC DNA]</scope>
    <source>
        <strain evidence="12">FDAARGOS_652</strain>
    </source>
</reference>
<evidence type="ECO:0000256" key="6">
    <source>
        <dbReference type="ARBA" id="ARBA00022968"/>
    </source>
</evidence>
<feature type="transmembrane region" description="Helical" evidence="11">
    <location>
        <begin position="50"/>
        <end position="70"/>
    </location>
</feature>
<feature type="transmembrane region" description="Helical" evidence="11">
    <location>
        <begin position="12"/>
        <end position="30"/>
    </location>
</feature>
<dbReference type="Pfam" id="PF12141">
    <property type="entry name" value="BMT"/>
    <property type="match status" value="2"/>
</dbReference>
<evidence type="ECO:0000313" key="13">
    <source>
        <dbReference type="Proteomes" id="UP000590412"/>
    </source>
</evidence>
<evidence type="ECO:0000256" key="5">
    <source>
        <dbReference type="ARBA" id="ARBA00022692"/>
    </source>
</evidence>
<evidence type="ECO:0000256" key="2">
    <source>
        <dbReference type="ARBA" id="ARBA00009486"/>
    </source>
</evidence>
<comment type="caution">
    <text evidence="12">The sequence shown here is derived from an EMBL/GenBank/DDBJ whole genome shotgun (WGS) entry which is preliminary data.</text>
</comment>
<evidence type="ECO:0000256" key="10">
    <source>
        <dbReference type="SAM" id="MobiDB-lite"/>
    </source>
</evidence>
<feature type="region of interest" description="Disordered" evidence="10">
    <location>
        <begin position="114"/>
        <end position="134"/>
    </location>
</feature>
<gene>
    <name evidence="12" type="ORF">FOB60_000624</name>
</gene>
<dbReference type="AlphaFoldDB" id="A0A8X7TD37"/>
<dbReference type="OrthoDB" id="3631276at2759"/>
<evidence type="ECO:0000256" key="3">
    <source>
        <dbReference type="ARBA" id="ARBA00022676"/>
    </source>
</evidence>
<dbReference type="GO" id="GO:0000030">
    <property type="term" value="F:mannosyltransferase activity"/>
    <property type="evidence" value="ECO:0007669"/>
    <property type="project" value="InterPro"/>
</dbReference>
<dbReference type="InterPro" id="IPR021988">
    <property type="entry name" value="BMT1"/>
</dbReference>
<keyword evidence="9" id="KW-0961">Cell wall biogenesis/degradation</keyword>
<keyword evidence="6" id="KW-0735">Signal-anchor</keyword>
<evidence type="ECO:0000256" key="4">
    <source>
        <dbReference type="ARBA" id="ARBA00022679"/>
    </source>
</evidence>
<evidence type="ECO:0000313" key="12">
    <source>
        <dbReference type="EMBL" id="KAF6059042.1"/>
    </source>
</evidence>
<keyword evidence="3" id="KW-0328">Glycosyltransferase</keyword>
<accession>A0A8X7TD37</accession>
<keyword evidence="5 11" id="KW-0812">Transmembrane</keyword>
<proteinExistence type="inferred from homology"/>
<keyword evidence="7 11" id="KW-1133">Transmembrane helix</keyword>
<evidence type="ECO:0000256" key="8">
    <source>
        <dbReference type="ARBA" id="ARBA00023136"/>
    </source>
</evidence>
<organism evidence="12 13">
    <name type="scientific">Candida parapsilosis</name>
    <name type="common">Yeast</name>
    <dbReference type="NCBI Taxonomy" id="5480"/>
    <lineage>
        <taxon>Eukaryota</taxon>
        <taxon>Fungi</taxon>
        <taxon>Dikarya</taxon>
        <taxon>Ascomycota</taxon>
        <taxon>Saccharomycotina</taxon>
        <taxon>Pichiomycetes</taxon>
        <taxon>Debaryomycetaceae</taxon>
        <taxon>Candida/Lodderomyces clade</taxon>
        <taxon>Candida</taxon>
    </lineage>
</organism>